<evidence type="ECO:0000256" key="4">
    <source>
        <dbReference type="ARBA" id="ARBA00022617"/>
    </source>
</evidence>
<feature type="chain" id="PRO_5043904214" evidence="14">
    <location>
        <begin position="25"/>
        <end position="498"/>
    </location>
</feature>
<keyword evidence="9 12" id="KW-0408">Iron</keyword>
<evidence type="ECO:0000256" key="7">
    <source>
        <dbReference type="ARBA" id="ARBA00022989"/>
    </source>
</evidence>
<sequence>MALSFLVLLLFLLLPLLLLLFSKRKPKLKLPPGPRPSPIFGNLLQMGDISHRTFYELSKIYGPIFYMRMGKIPQVNVTSSALAKEVLNKLDLVCCTRPHMTVFQEYTFNYCDVSAAPYGDNWRNLRKVFVHELLSNKKLFSFRGAFKSEIDKMIESIRNRPDQASSINIKDFMVRLSNNIVCRVTFGYVNEGIYGEQSQLQDMLDKANRMFEVFFVGDYFPGFGWIDWLTGKRKRLQKNVKEIGEFFQQTIDKHKDVTKRGEDHEEDFVDFMIRLCEEEGSQITTDHIKGSIMDILIAGTDAPAATLTWAMTRLARHPMVMKKAQEELRRVVGDKGKVEESDLPHCEYLKLVINETLRLHPQDIFPRVTMQDCKIDGYDIPKGARVIVNTWAIARDEAAWVNATEFLPERFEGSSINFWGNDFQYLPFGAGRRICPGINFGMQIVSLALANLLYTFDWELPVGVKEEDIDLDDGPGFATYNKTPLLLIPKNRYYQARA</sequence>
<evidence type="ECO:0000313" key="15">
    <source>
        <dbReference type="EMBL" id="KAJ6853407.1"/>
    </source>
</evidence>
<evidence type="ECO:0000256" key="14">
    <source>
        <dbReference type="SAM" id="SignalP"/>
    </source>
</evidence>
<dbReference type="EMBL" id="JANAVB010000798">
    <property type="protein sequence ID" value="KAJ6853407.1"/>
    <property type="molecule type" value="Genomic_DNA"/>
</dbReference>
<keyword evidence="4 12" id="KW-0349">Heme</keyword>
<dbReference type="AlphaFoldDB" id="A0AAX6IKV7"/>
<evidence type="ECO:0000256" key="6">
    <source>
        <dbReference type="ARBA" id="ARBA00022723"/>
    </source>
</evidence>
<dbReference type="GO" id="GO:0020037">
    <property type="term" value="F:heme binding"/>
    <property type="evidence" value="ECO:0007669"/>
    <property type="project" value="InterPro"/>
</dbReference>
<dbReference type="PANTHER" id="PTHR47955">
    <property type="entry name" value="CYTOCHROME P450 FAMILY 71 PROTEIN"/>
    <property type="match status" value="1"/>
</dbReference>
<evidence type="ECO:0000313" key="16">
    <source>
        <dbReference type="Proteomes" id="UP001140949"/>
    </source>
</evidence>
<dbReference type="GO" id="GO:0004497">
    <property type="term" value="F:monooxygenase activity"/>
    <property type="evidence" value="ECO:0007669"/>
    <property type="project" value="UniProtKB-KW"/>
</dbReference>
<reference evidence="15" key="2">
    <citation type="submission" date="2023-04" db="EMBL/GenBank/DDBJ databases">
        <authorList>
            <person name="Bruccoleri R.E."/>
            <person name="Oakeley E.J."/>
            <person name="Faust A.-M."/>
            <person name="Dessus-Babus S."/>
            <person name="Altorfer M."/>
            <person name="Burckhardt D."/>
            <person name="Oertli M."/>
            <person name="Naumann U."/>
            <person name="Petersen F."/>
            <person name="Wong J."/>
        </authorList>
    </citation>
    <scope>NUCLEOTIDE SEQUENCE</scope>
    <source>
        <strain evidence="15">GSM-AAB239-AS_SAM_17_03QT</strain>
        <tissue evidence="15">Leaf</tissue>
    </source>
</reference>
<evidence type="ECO:0000256" key="13">
    <source>
        <dbReference type="RuleBase" id="RU000461"/>
    </source>
</evidence>
<evidence type="ECO:0000256" key="12">
    <source>
        <dbReference type="PIRSR" id="PIRSR602401-1"/>
    </source>
</evidence>
<evidence type="ECO:0000256" key="8">
    <source>
        <dbReference type="ARBA" id="ARBA00023002"/>
    </source>
</evidence>
<dbReference type="InterPro" id="IPR017972">
    <property type="entry name" value="Cyt_P450_CS"/>
</dbReference>
<dbReference type="Gene3D" id="1.10.630.10">
    <property type="entry name" value="Cytochrome P450"/>
    <property type="match status" value="1"/>
</dbReference>
<dbReference type="PRINTS" id="PR00463">
    <property type="entry name" value="EP450I"/>
</dbReference>
<keyword evidence="5" id="KW-0812">Transmembrane</keyword>
<dbReference type="GO" id="GO:0016705">
    <property type="term" value="F:oxidoreductase activity, acting on paired donors, with incorporation or reduction of molecular oxygen"/>
    <property type="evidence" value="ECO:0007669"/>
    <property type="project" value="InterPro"/>
</dbReference>
<evidence type="ECO:0000256" key="5">
    <source>
        <dbReference type="ARBA" id="ARBA00022692"/>
    </source>
</evidence>
<feature type="signal peptide" evidence="14">
    <location>
        <begin position="1"/>
        <end position="24"/>
    </location>
</feature>
<dbReference type="PANTHER" id="PTHR47955:SF22">
    <property type="entry name" value="CYTOCHROME P450 83B1-LIKE"/>
    <property type="match status" value="1"/>
</dbReference>
<keyword evidence="6 12" id="KW-0479">Metal-binding</keyword>
<dbReference type="InterPro" id="IPR002401">
    <property type="entry name" value="Cyt_P450_E_grp-I"/>
</dbReference>
<dbReference type="FunFam" id="1.10.630.10:FF:000011">
    <property type="entry name" value="Cytochrome P450 83B1"/>
    <property type="match status" value="1"/>
</dbReference>
<dbReference type="PROSITE" id="PS00086">
    <property type="entry name" value="CYTOCHROME_P450"/>
    <property type="match status" value="1"/>
</dbReference>
<evidence type="ECO:0000256" key="1">
    <source>
        <dbReference type="ARBA" id="ARBA00001971"/>
    </source>
</evidence>
<dbReference type="Proteomes" id="UP001140949">
    <property type="component" value="Unassembled WGS sequence"/>
</dbReference>
<evidence type="ECO:0000256" key="9">
    <source>
        <dbReference type="ARBA" id="ARBA00023004"/>
    </source>
</evidence>
<evidence type="ECO:0000256" key="10">
    <source>
        <dbReference type="ARBA" id="ARBA00023033"/>
    </source>
</evidence>
<comment type="cofactor">
    <cofactor evidence="1 12">
        <name>heme</name>
        <dbReference type="ChEBI" id="CHEBI:30413"/>
    </cofactor>
</comment>
<protein>
    <submittedName>
        <fullName evidence="15">Cytochrome P450 71A1-like isoform X1</fullName>
    </submittedName>
</protein>
<keyword evidence="10 13" id="KW-0503">Monooxygenase</keyword>
<keyword evidence="8 13" id="KW-0560">Oxidoreductase</keyword>
<keyword evidence="7" id="KW-1133">Transmembrane helix</keyword>
<dbReference type="PRINTS" id="PR00385">
    <property type="entry name" value="P450"/>
</dbReference>
<evidence type="ECO:0000256" key="11">
    <source>
        <dbReference type="ARBA" id="ARBA00023136"/>
    </source>
</evidence>
<accession>A0AAX6IKV7</accession>
<feature type="binding site" description="axial binding residue" evidence="12">
    <location>
        <position position="435"/>
    </location>
    <ligand>
        <name>heme</name>
        <dbReference type="ChEBI" id="CHEBI:30413"/>
    </ligand>
    <ligandPart>
        <name>Fe</name>
        <dbReference type="ChEBI" id="CHEBI:18248"/>
    </ligandPart>
</feature>
<name>A0AAX6IKV7_IRIPA</name>
<dbReference type="Pfam" id="PF00067">
    <property type="entry name" value="p450"/>
    <property type="match status" value="1"/>
</dbReference>
<evidence type="ECO:0000256" key="3">
    <source>
        <dbReference type="ARBA" id="ARBA00010617"/>
    </source>
</evidence>
<comment type="similarity">
    <text evidence="3 13">Belongs to the cytochrome P450 family.</text>
</comment>
<keyword evidence="14" id="KW-0732">Signal</keyword>
<comment type="caution">
    <text evidence="15">The sequence shown here is derived from an EMBL/GenBank/DDBJ whole genome shotgun (WGS) entry which is preliminary data.</text>
</comment>
<organism evidence="15 16">
    <name type="scientific">Iris pallida</name>
    <name type="common">Sweet iris</name>
    <dbReference type="NCBI Taxonomy" id="29817"/>
    <lineage>
        <taxon>Eukaryota</taxon>
        <taxon>Viridiplantae</taxon>
        <taxon>Streptophyta</taxon>
        <taxon>Embryophyta</taxon>
        <taxon>Tracheophyta</taxon>
        <taxon>Spermatophyta</taxon>
        <taxon>Magnoliopsida</taxon>
        <taxon>Liliopsida</taxon>
        <taxon>Asparagales</taxon>
        <taxon>Iridaceae</taxon>
        <taxon>Iridoideae</taxon>
        <taxon>Irideae</taxon>
        <taxon>Iris</taxon>
    </lineage>
</organism>
<evidence type="ECO:0000256" key="2">
    <source>
        <dbReference type="ARBA" id="ARBA00004167"/>
    </source>
</evidence>
<reference evidence="15" key="1">
    <citation type="journal article" date="2023" name="GigaByte">
        <title>Genome assembly of the bearded iris, Iris pallida Lam.</title>
        <authorList>
            <person name="Bruccoleri R.E."/>
            <person name="Oakeley E.J."/>
            <person name="Faust A.M.E."/>
            <person name="Altorfer M."/>
            <person name="Dessus-Babus S."/>
            <person name="Burckhardt D."/>
            <person name="Oertli M."/>
            <person name="Naumann U."/>
            <person name="Petersen F."/>
            <person name="Wong J."/>
        </authorList>
    </citation>
    <scope>NUCLEOTIDE SEQUENCE</scope>
    <source>
        <strain evidence="15">GSM-AAB239-AS_SAM_17_03QT</strain>
    </source>
</reference>
<gene>
    <name evidence="15" type="ORF">M6B38_250750</name>
</gene>
<dbReference type="InterPro" id="IPR001128">
    <property type="entry name" value="Cyt_P450"/>
</dbReference>
<dbReference type="GO" id="GO:0016020">
    <property type="term" value="C:membrane"/>
    <property type="evidence" value="ECO:0007669"/>
    <property type="project" value="UniProtKB-SubCell"/>
</dbReference>
<keyword evidence="16" id="KW-1185">Reference proteome</keyword>
<comment type="subcellular location">
    <subcellularLocation>
        <location evidence="2">Membrane</location>
        <topology evidence="2">Single-pass membrane protein</topology>
    </subcellularLocation>
</comment>
<proteinExistence type="inferred from homology"/>
<keyword evidence="11" id="KW-0472">Membrane</keyword>
<dbReference type="SUPFAM" id="SSF48264">
    <property type="entry name" value="Cytochrome P450"/>
    <property type="match status" value="1"/>
</dbReference>
<dbReference type="CDD" id="cd11072">
    <property type="entry name" value="CYP71-like"/>
    <property type="match status" value="1"/>
</dbReference>
<dbReference type="GO" id="GO:0005506">
    <property type="term" value="F:iron ion binding"/>
    <property type="evidence" value="ECO:0007669"/>
    <property type="project" value="InterPro"/>
</dbReference>
<dbReference type="InterPro" id="IPR036396">
    <property type="entry name" value="Cyt_P450_sf"/>
</dbReference>